<dbReference type="KEGG" id="bpg:Bathy17g00090"/>
<dbReference type="GO" id="GO:0009664">
    <property type="term" value="P:plant-type cell wall organization"/>
    <property type="evidence" value="ECO:0007669"/>
    <property type="project" value="InterPro"/>
</dbReference>
<dbReference type="AlphaFoldDB" id="K8ER69"/>
<dbReference type="OrthoDB" id="5823761at2759"/>
<dbReference type="GeneID" id="19010964"/>
<evidence type="ECO:0000313" key="2">
    <source>
        <dbReference type="EMBL" id="CCO20409.1"/>
    </source>
</evidence>
<evidence type="ECO:0000313" key="3">
    <source>
        <dbReference type="Proteomes" id="UP000198341"/>
    </source>
</evidence>
<dbReference type="Gene3D" id="2.40.40.10">
    <property type="entry name" value="RlpA-like domain"/>
    <property type="match status" value="1"/>
</dbReference>
<dbReference type="PANTHER" id="PTHR31867">
    <property type="entry name" value="EXPANSIN-A15"/>
    <property type="match status" value="1"/>
</dbReference>
<feature type="domain" description="Expansin-like EG45" evidence="1">
    <location>
        <begin position="102"/>
        <end position="282"/>
    </location>
</feature>
<dbReference type="eggNOG" id="ENOG502SRQM">
    <property type="taxonomic scope" value="Eukaryota"/>
</dbReference>
<protein>
    <recommendedName>
        <fullName evidence="1">Expansin-like EG45 domain-containing protein</fullName>
    </recommendedName>
</protein>
<accession>K8ER69</accession>
<dbReference type="EMBL" id="FO082262">
    <property type="protein sequence ID" value="CCO20409.1"/>
    <property type="molecule type" value="Genomic_DNA"/>
</dbReference>
<dbReference type="PROSITE" id="PS50842">
    <property type="entry name" value="EXPANSIN_EG45"/>
    <property type="match status" value="1"/>
</dbReference>
<dbReference type="InterPro" id="IPR007112">
    <property type="entry name" value="Expansin/allergen_DPBB_dom"/>
</dbReference>
<dbReference type="InterPro" id="IPR002963">
    <property type="entry name" value="Expansin"/>
</dbReference>
<name>K8ER69_9CHLO</name>
<organism evidence="2 3">
    <name type="scientific">Bathycoccus prasinos</name>
    <dbReference type="NCBI Taxonomy" id="41875"/>
    <lineage>
        <taxon>Eukaryota</taxon>
        <taxon>Viridiplantae</taxon>
        <taxon>Chlorophyta</taxon>
        <taxon>Mamiellophyceae</taxon>
        <taxon>Mamiellales</taxon>
        <taxon>Bathycoccaceae</taxon>
        <taxon>Bathycoccus</taxon>
    </lineage>
</organism>
<proteinExistence type="predicted"/>
<dbReference type="InterPro" id="IPR036908">
    <property type="entry name" value="RlpA-like_sf"/>
</dbReference>
<sequence>MKNAQNAIFLSSSSSLSSFFFVFFYSFFFFFSKAVAAQQQQQQQQLEQQQQLKSKKPVIKTKYDVDYSPDIGWLTGRGTYFDASHEWKTKYFAHHEFGYLETNGCGYTSKKYAQREPKSLPFAVSRSAVAALADFEMKSSCGQCYEVKCDDNETKIRKSFRRNDFIEYNDNYTRFQQNKNARDSYGREIQNTTFPPSEECFDDDEGRTKLCERTTCYDRDKTLFIQIIDICPCDYIYGRQEICCGDIPHFDLSFWAFESLAHPLQGKMNLLFRPVDCVTKQPLDAREGALAHVRKNKNGDEYYVYDGKTPVGFAPGWRFRVWYDLQSDPAVEGKGKNGGFGACSEFNSTGTMAAACLGCENNILPFSVNGDSTMMSLRIQINDDGVIDENCENLSFLSIGLEKRQDRDATREYSETPCAKSIILNESESVSITRDGDGGCIVKIPVHVFECKRASVNANTIFLSYDYPNTRKEVCLGEVKLY</sequence>
<keyword evidence="3" id="KW-1185">Reference proteome</keyword>
<dbReference type="SUPFAM" id="SSF50685">
    <property type="entry name" value="Barwin-like endoglucanases"/>
    <property type="match status" value="2"/>
</dbReference>
<evidence type="ECO:0000259" key="1">
    <source>
        <dbReference type="PROSITE" id="PS50842"/>
    </source>
</evidence>
<reference evidence="2 3" key="1">
    <citation type="submission" date="2011-10" db="EMBL/GenBank/DDBJ databases">
        <authorList>
            <person name="Genoscope - CEA"/>
        </authorList>
    </citation>
    <scope>NUCLEOTIDE SEQUENCE [LARGE SCALE GENOMIC DNA]</scope>
    <source>
        <strain evidence="2 3">RCC 1105</strain>
    </source>
</reference>
<dbReference type="Proteomes" id="UP000198341">
    <property type="component" value="Chromosome 17"/>
</dbReference>
<dbReference type="STRING" id="41875.K8ER69"/>
<dbReference type="CDD" id="cd22271">
    <property type="entry name" value="DPBB_EXP_N-like"/>
    <property type="match status" value="1"/>
</dbReference>
<gene>
    <name evidence="2" type="ordered locus">Bathy17g00090</name>
</gene>
<dbReference type="RefSeq" id="XP_007508305.1">
    <property type="nucleotide sequence ID" value="XM_007508243.1"/>
</dbReference>